<dbReference type="GO" id="GO:0005576">
    <property type="term" value="C:extracellular region"/>
    <property type="evidence" value="ECO:0007669"/>
    <property type="project" value="UniProtKB-SubCell"/>
</dbReference>
<sequence length="513" mass="57574">MGFPVRRPPGGRASVDRGRMTVFRPGETCWRKAHADRVAFLIDNEAYFAAVYDAIQKARRSIFILGWGFDPRTRLFPDGYDGPDDPDEIGRILVDLACSRPELDVRLLIWKSALPISASQEFFPHKARKFFHNTPVKFRLDDQVPFGACHHQKVVVVDDRVAFCGGGDISIDRWDTARHLDDDQRRIMPRQDLHDPRHEVMMMVDGPAAVALAELCRERWRKATDETLGPPPDAGGDPWPDHVPAALHGVDVAIARTEPKWKGRPTVDEIRRLILTSIAEAKDTIYLENQYFTSPLITEALAQRLGEPDGPQVVLISTGRAPSWFDQVTMDRTRGAMIWRLQAADIFGRFRAFYPTTPRKGEVIIVHSKVTVIDDRVVRIGSANLNNRSGGFDTEVELGIESDDEAERLTISAFRDRLVGHFMGYTGDAVAKARADFGGLVGAIDALNREGRLAPIVPPKLGPVAEFIAAYHLGDPSDTDDSWRLGKRRDRLFQQARRLADTGRADTWRQAMD</sequence>
<comment type="caution">
    <text evidence="11">The sequence shown here is derived from an EMBL/GenBank/DDBJ whole genome shotgun (WGS) entry which is preliminary data.</text>
</comment>
<dbReference type="Gene3D" id="3.30.870.10">
    <property type="entry name" value="Endonuclease Chain A"/>
    <property type="match status" value="2"/>
</dbReference>
<comment type="function">
    <text evidence="2">Could be a virulence factor.</text>
</comment>
<evidence type="ECO:0000256" key="4">
    <source>
        <dbReference type="ARBA" id="ARBA00018392"/>
    </source>
</evidence>
<evidence type="ECO:0000256" key="2">
    <source>
        <dbReference type="ARBA" id="ARBA00003145"/>
    </source>
</evidence>
<protein>
    <recommendedName>
        <fullName evidence="4">Phospholipase D</fullName>
    </recommendedName>
    <alternativeName>
        <fullName evidence="9">Choline phosphatase</fullName>
    </alternativeName>
</protein>
<dbReference type="CDD" id="cd09140">
    <property type="entry name" value="PLDc_vPLD1_2_like_bac_1"/>
    <property type="match status" value="1"/>
</dbReference>
<keyword evidence="8" id="KW-0443">Lipid metabolism</keyword>
<evidence type="ECO:0000256" key="8">
    <source>
        <dbReference type="ARBA" id="ARBA00023098"/>
    </source>
</evidence>
<evidence type="ECO:0000256" key="5">
    <source>
        <dbReference type="ARBA" id="ARBA00022525"/>
    </source>
</evidence>
<organism evidence="11 12">
    <name type="scientific">Phenylobacterium deserti</name>
    <dbReference type="NCBI Taxonomy" id="1914756"/>
    <lineage>
        <taxon>Bacteria</taxon>
        <taxon>Pseudomonadati</taxon>
        <taxon>Pseudomonadota</taxon>
        <taxon>Alphaproteobacteria</taxon>
        <taxon>Caulobacterales</taxon>
        <taxon>Caulobacteraceae</taxon>
        <taxon>Phenylobacterium</taxon>
    </lineage>
</organism>
<feature type="domain" description="PLD phosphodiesterase" evidence="10">
    <location>
        <begin position="146"/>
        <end position="173"/>
    </location>
</feature>
<dbReference type="AlphaFoldDB" id="A0A328AAH8"/>
<name>A0A328AAH8_9CAUL</name>
<keyword evidence="5" id="KW-0964">Secreted</keyword>
<comment type="catalytic activity">
    <reaction evidence="1">
        <text>a 1,2-diacyl-sn-glycero-3-phosphocholine + H2O = a 1,2-diacyl-sn-glycero-3-phosphate + choline + H(+)</text>
        <dbReference type="Rhea" id="RHEA:14445"/>
        <dbReference type="ChEBI" id="CHEBI:15354"/>
        <dbReference type="ChEBI" id="CHEBI:15377"/>
        <dbReference type="ChEBI" id="CHEBI:15378"/>
        <dbReference type="ChEBI" id="CHEBI:57643"/>
        <dbReference type="ChEBI" id="CHEBI:58608"/>
        <dbReference type="EC" id="3.1.4.4"/>
    </reaction>
</comment>
<dbReference type="SUPFAM" id="SSF56024">
    <property type="entry name" value="Phospholipase D/nuclease"/>
    <property type="match status" value="2"/>
</dbReference>
<evidence type="ECO:0000256" key="3">
    <source>
        <dbReference type="ARBA" id="ARBA00004613"/>
    </source>
</evidence>
<dbReference type="SMART" id="SM00155">
    <property type="entry name" value="PLDc"/>
    <property type="match status" value="2"/>
</dbReference>
<dbReference type="InterPro" id="IPR025202">
    <property type="entry name" value="PLD-like_dom"/>
</dbReference>
<feature type="domain" description="PLD phosphodiesterase" evidence="10">
    <location>
        <begin position="362"/>
        <end position="389"/>
    </location>
</feature>
<dbReference type="OrthoDB" id="8828485at2"/>
<gene>
    <name evidence="11" type="ORF">DJ018_15255</name>
</gene>
<dbReference type="GO" id="GO:0004630">
    <property type="term" value="F:phospholipase D activity"/>
    <property type="evidence" value="ECO:0007669"/>
    <property type="project" value="UniProtKB-EC"/>
</dbReference>
<comment type="subcellular location">
    <subcellularLocation>
        <location evidence="3">Secreted</location>
    </subcellularLocation>
</comment>
<dbReference type="PANTHER" id="PTHR18896:SF76">
    <property type="entry name" value="PHOSPHOLIPASE"/>
    <property type="match status" value="1"/>
</dbReference>
<evidence type="ECO:0000256" key="7">
    <source>
        <dbReference type="ARBA" id="ARBA00022801"/>
    </source>
</evidence>
<evidence type="ECO:0000256" key="1">
    <source>
        <dbReference type="ARBA" id="ARBA00000798"/>
    </source>
</evidence>
<dbReference type="InterPro" id="IPR001736">
    <property type="entry name" value="PLipase_D/transphosphatidylase"/>
</dbReference>
<evidence type="ECO:0000256" key="6">
    <source>
        <dbReference type="ARBA" id="ARBA00022737"/>
    </source>
</evidence>
<dbReference type="GO" id="GO:0009395">
    <property type="term" value="P:phospholipid catabolic process"/>
    <property type="evidence" value="ECO:0007669"/>
    <property type="project" value="TreeGrafter"/>
</dbReference>
<evidence type="ECO:0000313" key="12">
    <source>
        <dbReference type="Proteomes" id="UP000249725"/>
    </source>
</evidence>
<reference evidence="12" key="1">
    <citation type="submission" date="2018-05" db="EMBL/GenBank/DDBJ databases">
        <authorList>
            <person name="Li X."/>
        </authorList>
    </citation>
    <scope>NUCLEOTIDE SEQUENCE [LARGE SCALE GENOMIC DNA]</scope>
    <source>
        <strain evidence="12">YIM 73061</strain>
    </source>
</reference>
<accession>A0A328AAH8</accession>
<keyword evidence="7" id="KW-0378">Hydrolase</keyword>
<evidence type="ECO:0000259" key="10">
    <source>
        <dbReference type="PROSITE" id="PS50035"/>
    </source>
</evidence>
<evidence type="ECO:0000313" key="11">
    <source>
        <dbReference type="EMBL" id="RAK51575.1"/>
    </source>
</evidence>
<dbReference type="EMBL" id="QFYR01000004">
    <property type="protein sequence ID" value="RAK51575.1"/>
    <property type="molecule type" value="Genomic_DNA"/>
</dbReference>
<dbReference type="CDD" id="cd09143">
    <property type="entry name" value="PLDc_vPLD1_2_like_bac_2"/>
    <property type="match status" value="1"/>
</dbReference>
<keyword evidence="6" id="KW-0677">Repeat</keyword>
<dbReference type="Proteomes" id="UP000249725">
    <property type="component" value="Unassembled WGS sequence"/>
</dbReference>
<dbReference type="Pfam" id="PF13091">
    <property type="entry name" value="PLDc_2"/>
    <property type="match status" value="1"/>
</dbReference>
<evidence type="ECO:0000256" key="9">
    <source>
        <dbReference type="ARBA" id="ARBA00029594"/>
    </source>
</evidence>
<dbReference type="PROSITE" id="PS50035">
    <property type="entry name" value="PLD"/>
    <property type="match status" value="2"/>
</dbReference>
<dbReference type="InterPro" id="IPR015679">
    <property type="entry name" value="PLipase_D_fam"/>
</dbReference>
<proteinExistence type="predicted"/>
<keyword evidence="12" id="KW-1185">Reference proteome</keyword>
<dbReference type="PANTHER" id="PTHR18896">
    <property type="entry name" value="PHOSPHOLIPASE D"/>
    <property type="match status" value="1"/>
</dbReference>